<evidence type="ECO:0000256" key="7">
    <source>
        <dbReference type="ARBA" id="ARBA00022475"/>
    </source>
</evidence>
<keyword evidence="10 19" id="KW-0812">Transmembrane</keyword>
<dbReference type="InterPro" id="IPR003805">
    <property type="entry name" value="CobS"/>
</dbReference>
<evidence type="ECO:0000256" key="3">
    <source>
        <dbReference type="ARBA" id="ARBA00004663"/>
    </source>
</evidence>
<comment type="pathway">
    <text evidence="3 19">Cofactor biosynthesis; adenosylcobalamin biosynthesis; adenosylcobalamin from cob(II)yrinate a,c-diamide: step 7/7.</text>
</comment>
<dbReference type="GO" id="GO:0051073">
    <property type="term" value="F:adenosylcobinamide-GDP ribazoletransferase activity"/>
    <property type="evidence" value="ECO:0007669"/>
    <property type="project" value="UniProtKB-UniRule"/>
</dbReference>
<dbReference type="PANTHER" id="PTHR34148">
    <property type="entry name" value="ADENOSYLCOBINAMIDE-GDP RIBAZOLETRANSFERASE"/>
    <property type="match status" value="1"/>
</dbReference>
<evidence type="ECO:0000256" key="18">
    <source>
        <dbReference type="ARBA" id="ARBA00049504"/>
    </source>
</evidence>
<evidence type="ECO:0000256" key="1">
    <source>
        <dbReference type="ARBA" id="ARBA00001946"/>
    </source>
</evidence>
<evidence type="ECO:0000256" key="16">
    <source>
        <dbReference type="ARBA" id="ARBA00032853"/>
    </source>
</evidence>
<evidence type="ECO:0000256" key="2">
    <source>
        <dbReference type="ARBA" id="ARBA00004651"/>
    </source>
</evidence>
<dbReference type="GO" id="GO:0008818">
    <property type="term" value="F:cobalamin 5'-phosphate synthase activity"/>
    <property type="evidence" value="ECO:0007669"/>
    <property type="project" value="UniProtKB-UniRule"/>
</dbReference>
<comment type="function">
    <text evidence="14 19">Joins adenosylcobinamide-GDP and alpha-ribazole to generate adenosylcobalamin (Ado-cobalamin). Also synthesizes adenosylcobalamin 5'-phosphate from adenosylcobinamide-GDP and alpha-ribazole 5'-phosphate.</text>
</comment>
<comment type="similarity">
    <text evidence="4 19">Belongs to the CobS family.</text>
</comment>
<evidence type="ECO:0000256" key="12">
    <source>
        <dbReference type="ARBA" id="ARBA00022989"/>
    </source>
</evidence>
<feature type="transmembrane region" description="Helical" evidence="19">
    <location>
        <begin position="58"/>
        <end position="77"/>
    </location>
</feature>
<comment type="catalytic activity">
    <reaction evidence="17 19">
        <text>alpha-ribazole + adenosylcob(III)inamide-GDP = adenosylcob(III)alamin + GMP + H(+)</text>
        <dbReference type="Rhea" id="RHEA:16049"/>
        <dbReference type="ChEBI" id="CHEBI:10329"/>
        <dbReference type="ChEBI" id="CHEBI:15378"/>
        <dbReference type="ChEBI" id="CHEBI:18408"/>
        <dbReference type="ChEBI" id="CHEBI:58115"/>
        <dbReference type="ChEBI" id="CHEBI:60487"/>
        <dbReference type="EC" id="2.7.8.26"/>
    </reaction>
</comment>
<keyword evidence="8 19" id="KW-0169">Cobalamin biosynthesis</keyword>
<evidence type="ECO:0000256" key="17">
    <source>
        <dbReference type="ARBA" id="ARBA00048623"/>
    </source>
</evidence>
<keyword evidence="13 19" id="KW-0472">Membrane</keyword>
<dbReference type="PANTHER" id="PTHR34148:SF1">
    <property type="entry name" value="ADENOSYLCOBINAMIDE-GDP RIBAZOLETRANSFERASE"/>
    <property type="match status" value="1"/>
</dbReference>
<evidence type="ECO:0000256" key="5">
    <source>
        <dbReference type="ARBA" id="ARBA00013200"/>
    </source>
</evidence>
<evidence type="ECO:0000256" key="19">
    <source>
        <dbReference type="HAMAP-Rule" id="MF_00719"/>
    </source>
</evidence>
<evidence type="ECO:0000256" key="4">
    <source>
        <dbReference type="ARBA" id="ARBA00010561"/>
    </source>
</evidence>
<keyword evidence="11 19" id="KW-0460">Magnesium</keyword>
<dbReference type="RefSeq" id="WP_028499499.1">
    <property type="nucleotide sequence ID" value="NZ_CP028519.1"/>
</dbReference>
<gene>
    <name evidence="19" type="primary">cobS</name>
    <name evidence="20" type="ORF">DAI18_07290</name>
</gene>
<feature type="transmembrane region" description="Helical" evidence="19">
    <location>
        <begin position="30"/>
        <end position="51"/>
    </location>
</feature>
<accession>A0A2S0P8Z8</accession>
<evidence type="ECO:0000256" key="10">
    <source>
        <dbReference type="ARBA" id="ARBA00022692"/>
    </source>
</evidence>
<comment type="subcellular location">
    <subcellularLocation>
        <location evidence="2 19">Cell membrane</location>
        <topology evidence="2 19">Multi-pass membrane protein</topology>
    </subcellularLocation>
</comment>
<evidence type="ECO:0000313" key="20">
    <source>
        <dbReference type="EMBL" id="AVY93869.1"/>
    </source>
</evidence>
<organism evidence="20 21">
    <name type="scientific">Microvirgula aerodenitrificans</name>
    <dbReference type="NCBI Taxonomy" id="57480"/>
    <lineage>
        <taxon>Bacteria</taxon>
        <taxon>Pseudomonadati</taxon>
        <taxon>Pseudomonadota</taxon>
        <taxon>Betaproteobacteria</taxon>
        <taxon>Neisseriales</taxon>
        <taxon>Aquaspirillaceae</taxon>
        <taxon>Microvirgula</taxon>
    </lineage>
</organism>
<feature type="transmembrane region" description="Helical" evidence="19">
    <location>
        <begin position="106"/>
        <end position="128"/>
    </location>
</feature>
<dbReference type="HAMAP" id="MF_00719">
    <property type="entry name" value="CobS"/>
    <property type="match status" value="1"/>
</dbReference>
<feature type="transmembrane region" description="Helical" evidence="19">
    <location>
        <begin position="177"/>
        <end position="203"/>
    </location>
</feature>
<evidence type="ECO:0000256" key="9">
    <source>
        <dbReference type="ARBA" id="ARBA00022679"/>
    </source>
</evidence>
<dbReference type="UniPathway" id="UPA00148">
    <property type="reaction ID" value="UER00238"/>
</dbReference>
<reference evidence="20 21" key="1">
    <citation type="submission" date="2018-04" db="EMBL/GenBank/DDBJ databases">
        <title>Denitrifier Microvirgula.</title>
        <authorList>
            <person name="Anderson E."/>
            <person name="Jang J."/>
            <person name="Ishii S."/>
        </authorList>
    </citation>
    <scope>NUCLEOTIDE SEQUENCE [LARGE SCALE GENOMIC DNA]</scope>
    <source>
        <strain evidence="20 21">BE2.4</strain>
    </source>
</reference>
<keyword evidence="21" id="KW-1185">Reference proteome</keyword>
<keyword evidence="9 19" id="KW-0808">Transferase</keyword>
<keyword evidence="7 19" id="KW-1003">Cell membrane</keyword>
<dbReference type="Pfam" id="PF02654">
    <property type="entry name" value="CobS"/>
    <property type="match status" value="1"/>
</dbReference>
<dbReference type="STRING" id="1122240.GCA_000620105_02482"/>
<evidence type="ECO:0000256" key="8">
    <source>
        <dbReference type="ARBA" id="ARBA00022573"/>
    </source>
</evidence>
<evidence type="ECO:0000256" key="14">
    <source>
        <dbReference type="ARBA" id="ARBA00025228"/>
    </source>
</evidence>
<dbReference type="EC" id="2.7.8.26" evidence="5 19"/>
<sequence>MRGLILAVQFLTRLPTPRLATFDPAWLTESARWFATVGLMVGLLLAAAAGAGALIDPWLAALAVVGVWTWVTGALHLDGLADLADGLGAAHRSPERFLAVLKDPHVGSFGVVALVMQLATKLVLVMLLVQTGTPWLAWLLLPAWARLGAVYWSGTMPQLAAGGQAERFGWCTHWPSFWLSFAALAAASAWFAPALLVAPLLWLAWRRTLMARLGGVTGDCLGAGIELSESGLLLALLLVAKWLPDLV</sequence>
<dbReference type="OrthoDB" id="9794626at2"/>
<evidence type="ECO:0000313" key="21">
    <source>
        <dbReference type="Proteomes" id="UP000244173"/>
    </source>
</evidence>
<dbReference type="GO" id="GO:0009236">
    <property type="term" value="P:cobalamin biosynthetic process"/>
    <property type="evidence" value="ECO:0007669"/>
    <property type="project" value="UniProtKB-UniRule"/>
</dbReference>
<dbReference type="KEGG" id="maer:DAI18_07290"/>
<name>A0A2S0P8Z8_9NEIS</name>
<comment type="catalytic activity">
    <reaction evidence="18 19">
        <text>alpha-ribazole 5'-phosphate + adenosylcob(III)inamide-GDP = adenosylcob(III)alamin 5'-phosphate + GMP + H(+)</text>
        <dbReference type="Rhea" id="RHEA:23560"/>
        <dbReference type="ChEBI" id="CHEBI:15378"/>
        <dbReference type="ChEBI" id="CHEBI:57918"/>
        <dbReference type="ChEBI" id="CHEBI:58115"/>
        <dbReference type="ChEBI" id="CHEBI:60487"/>
        <dbReference type="ChEBI" id="CHEBI:60493"/>
        <dbReference type="EC" id="2.7.8.26"/>
    </reaction>
</comment>
<evidence type="ECO:0000256" key="13">
    <source>
        <dbReference type="ARBA" id="ARBA00023136"/>
    </source>
</evidence>
<evidence type="ECO:0000256" key="11">
    <source>
        <dbReference type="ARBA" id="ARBA00022842"/>
    </source>
</evidence>
<keyword evidence="12 19" id="KW-1133">Transmembrane helix</keyword>
<feature type="transmembrane region" description="Helical" evidence="19">
    <location>
        <begin position="135"/>
        <end position="154"/>
    </location>
</feature>
<proteinExistence type="inferred from homology"/>
<evidence type="ECO:0000256" key="15">
    <source>
        <dbReference type="ARBA" id="ARBA00032605"/>
    </source>
</evidence>
<evidence type="ECO:0000256" key="6">
    <source>
        <dbReference type="ARBA" id="ARBA00015850"/>
    </source>
</evidence>
<dbReference type="EMBL" id="CP028519">
    <property type="protein sequence ID" value="AVY93869.1"/>
    <property type="molecule type" value="Genomic_DNA"/>
</dbReference>
<comment type="cofactor">
    <cofactor evidence="1 19">
        <name>Mg(2+)</name>
        <dbReference type="ChEBI" id="CHEBI:18420"/>
    </cofactor>
</comment>
<dbReference type="AlphaFoldDB" id="A0A2S0P8Z8"/>
<dbReference type="Proteomes" id="UP000244173">
    <property type="component" value="Chromosome"/>
</dbReference>
<protein>
    <recommendedName>
        <fullName evidence="6 19">Adenosylcobinamide-GDP ribazoletransferase</fullName>
        <ecNumber evidence="5 19">2.7.8.26</ecNumber>
    </recommendedName>
    <alternativeName>
        <fullName evidence="16 19">Cobalamin synthase</fullName>
    </alternativeName>
    <alternativeName>
        <fullName evidence="15 19">Cobalamin-5'-phosphate synthase</fullName>
    </alternativeName>
</protein>
<dbReference type="GO" id="GO:0005886">
    <property type="term" value="C:plasma membrane"/>
    <property type="evidence" value="ECO:0007669"/>
    <property type="project" value="UniProtKB-SubCell"/>
</dbReference>